<evidence type="ECO:0000259" key="2">
    <source>
        <dbReference type="PROSITE" id="PS50076"/>
    </source>
</evidence>
<evidence type="ECO:0000256" key="1">
    <source>
        <dbReference type="SAM" id="Phobius"/>
    </source>
</evidence>
<feature type="transmembrane region" description="Helical" evidence="1">
    <location>
        <begin position="6"/>
        <end position="27"/>
    </location>
</feature>
<dbReference type="InterPro" id="IPR036869">
    <property type="entry name" value="J_dom_sf"/>
</dbReference>
<reference evidence="3" key="1">
    <citation type="journal article" date="2011" name="Environ. Microbiol.">
        <title>Time-series analyses of Monterey Bay coastal microbial picoplankton using a 'genome proxy' microarray.</title>
        <authorList>
            <person name="Rich V.I."/>
            <person name="Pham V.D."/>
            <person name="Eppley J."/>
            <person name="Shi Y."/>
            <person name="DeLong E.F."/>
        </authorList>
    </citation>
    <scope>NUCLEOTIDE SEQUENCE</scope>
</reference>
<organism evidence="3">
    <name type="scientific">uncultured Sphingobacteriales bacterium HF0130_33B19</name>
    <dbReference type="NCBI Taxonomy" id="710991"/>
    <lineage>
        <taxon>Bacteria</taxon>
        <taxon>Pseudomonadati</taxon>
        <taxon>Bacteroidota</taxon>
        <taxon>Sphingobacteriia</taxon>
        <taxon>Sphingobacteriales</taxon>
        <taxon>environmental samples</taxon>
    </lineage>
</organism>
<dbReference type="EMBL" id="GU474874">
    <property type="protein sequence ID" value="ADI17811.1"/>
    <property type="molecule type" value="Genomic_DNA"/>
</dbReference>
<sequence>MSLSKWVGIGAGWFFAGPIGAIIGYYISKNFFDGKNDEAKAYEISLLILSSLVIKSDGKVVKAELDYVKNFFVNTFGVKKANKYFEIFNQLNKQSLNTKLRPVCQQLNSYVNHAARLQIIHFLFGVSASDDEIHSSEIELIKKIAGYLNINPYDFESIKSMFFTKESGNNLDRWYSILEIDKNASDAEIKKAHRKMVIKYHPDKLQGVSDDIVKLAEEKFLLVQQAYEKIMKSRV</sequence>
<dbReference type="CDD" id="cd06257">
    <property type="entry name" value="DnaJ"/>
    <property type="match status" value="1"/>
</dbReference>
<dbReference type="AlphaFoldDB" id="E0XTS0"/>
<accession>E0XTS0</accession>
<keyword evidence="1" id="KW-1133">Transmembrane helix</keyword>
<dbReference type="Pfam" id="PF05099">
    <property type="entry name" value="TerB"/>
    <property type="match status" value="1"/>
</dbReference>
<protein>
    <recommendedName>
        <fullName evidence="2">J domain-containing protein</fullName>
    </recommendedName>
</protein>
<feature type="domain" description="J" evidence="2">
    <location>
        <begin position="173"/>
        <end position="235"/>
    </location>
</feature>
<dbReference type="Gene3D" id="1.10.287.110">
    <property type="entry name" value="DnaJ domain"/>
    <property type="match status" value="1"/>
</dbReference>
<dbReference type="Gene3D" id="1.10.3680.10">
    <property type="entry name" value="TerB-like"/>
    <property type="match status" value="1"/>
</dbReference>
<dbReference type="InterPro" id="IPR050817">
    <property type="entry name" value="DjlA_DnaK_co-chaperone"/>
</dbReference>
<dbReference type="PROSITE" id="PS50076">
    <property type="entry name" value="DNAJ_2"/>
    <property type="match status" value="1"/>
</dbReference>
<dbReference type="InterPro" id="IPR007791">
    <property type="entry name" value="DjlA_N"/>
</dbReference>
<dbReference type="SUPFAM" id="SSF46565">
    <property type="entry name" value="Chaperone J-domain"/>
    <property type="match status" value="1"/>
</dbReference>
<evidence type="ECO:0000313" key="3">
    <source>
        <dbReference type="EMBL" id="ADI17811.1"/>
    </source>
</evidence>
<name>E0XTS0_9SPHI</name>
<dbReference type="InterPro" id="IPR029024">
    <property type="entry name" value="TerB-like"/>
</dbReference>
<dbReference type="InterPro" id="IPR001623">
    <property type="entry name" value="DnaJ_domain"/>
</dbReference>
<dbReference type="PANTHER" id="PTHR24074">
    <property type="entry name" value="CO-CHAPERONE PROTEIN DJLA"/>
    <property type="match status" value="1"/>
</dbReference>
<proteinExistence type="predicted"/>
<dbReference type="SMART" id="SM00271">
    <property type="entry name" value="DnaJ"/>
    <property type="match status" value="1"/>
</dbReference>
<keyword evidence="1" id="KW-0812">Transmembrane</keyword>
<dbReference type="Pfam" id="PF00226">
    <property type="entry name" value="DnaJ"/>
    <property type="match status" value="1"/>
</dbReference>
<keyword evidence="1" id="KW-0472">Membrane</keyword>
<dbReference type="PRINTS" id="PR00625">
    <property type="entry name" value="JDOMAIN"/>
</dbReference>